<dbReference type="RefSeq" id="WP_019952775.1">
    <property type="nucleotide sequence ID" value="NZ_JBHLVX010000018.1"/>
</dbReference>
<organism evidence="2 3">
    <name type="scientific">Kushneria aurantia</name>
    <dbReference type="NCBI Taxonomy" id="504092"/>
    <lineage>
        <taxon>Bacteria</taxon>
        <taxon>Pseudomonadati</taxon>
        <taxon>Pseudomonadota</taxon>
        <taxon>Gammaproteobacteria</taxon>
        <taxon>Oceanospirillales</taxon>
        <taxon>Halomonadaceae</taxon>
        <taxon>Kushneria</taxon>
    </lineage>
</organism>
<keyword evidence="3" id="KW-1185">Reference proteome</keyword>
<feature type="compositionally biased region" description="Basic and acidic residues" evidence="1">
    <location>
        <begin position="1"/>
        <end position="11"/>
    </location>
</feature>
<dbReference type="InterPro" id="IPR036388">
    <property type="entry name" value="WH-like_DNA-bd_sf"/>
</dbReference>
<proteinExistence type="predicted"/>
<evidence type="ECO:0000313" key="2">
    <source>
        <dbReference type="EMBL" id="MFC0267376.1"/>
    </source>
</evidence>
<dbReference type="PANTHER" id="PTHR30432:SF1">
    <property type="entry name" value="DNA-BINDING TRANSCRIPTIONAL DUAL REGULATOR MODE"/>
    <property type="match status" value="1"/>
</dbReference>
<sequence length="134" mass="14511">MPLQDDSEHRNSPATRQGPSDPEVKLRLVVGSGVLIGPGRIALLEAIRECGAIAAAARRTGISYRKTRTLIDELNIAFDRPVVHSSRGGAEHGGAHLTPLGERLIARYRALEHDTAARATEQFSRHSLGLDDDD</sequence>
<dbReference type="Gene3D" id="1.10.10.10">
    <property type="entry name" value="Winged helix-like DNA-binding domain superfamily/Winged helix DNA-binding domain"/>
    <property type="match status" value="1"/>
</dbReference>
<dbReference type="EMBL" id="JBHLVX010000018">
    <property type="protein sequence ID" value="MFC0267376.1"/>
    <property type="molecule type" value="Genomic_DNA"/>
</dbReference>
<reference evidence="2 3" key="1">
    <citation type="submission" date="2024-09" db="EMBL/GenBank/DDBJ databases">
        <authorList>
            <person name="Sun Q."/>
            <person name="Mori K."/>
        </authorList>
    </citation>
    <scope>NUCLEOTIDE SEQUENCE [LARGE SCALE GENOMIC DNA]</scope>
    <source>
        <strain evidence="2 3">CCM 7415</strain>
    </source>
</reference>
<feature type="region of interest" description="Disordered" evidence="1">
    <location>
        <begin position="1"/>
        <end position="22"/>
    </location>
</feature>
<accession>A0ABV6G163</accession>
<dbReference type="InterPro" id="IPR051815">
    <property type="entry name" value="Molybdate_resp_trans_reg"/>
</dbReference>
<protein>
    <submittedName>
        <fullName evidence="2">Winged helix-turn-helix domain-containing protein</fullName>
    </submittedName>
</protein>
<dbReference type="Proteomes" id="UP001589814">
    <property type="component" value="Unassembled WGS sequence"/>
</dbReference>
<comment type="caution">
    <text evidence="2">The sequence shown here is derived from an EMBL/GenBank/DDBJ whole genome shotgun (WGS) entry which is preliminary data.</text>
</comment>
<name>A0ABV6G163_9GAMM</name>
<gene>
    <name evidence="2" type="ORF">ACFFHW_05095</name>
</gene>
<evidence type="ECO:0000256" key="1">
    <source>
        <dbReference type="SAM" id="MobiDB-lite"/>
    </source>
</evidence>
<dbReference type="InterPro" id="IPR036390">
    <property type="entry name" value="WH_DNA-bd_sf"/>
</dbReference>
<evidence type="ECO:0000313" key="3">
    <source>
        <dbReference type="Proteomes" id="UP001589814"/>
    </source>
</evidence>
<dbReference type="PANTHER" id="PTHR30432">
    <property type="entry name" value="TRANSCRIPTIONAL REGULATOR MODE"/>
    <property type="match status" value="1"/>
</dbReference>
<dbReference type="SUPFAM" id="SSF46785">
    <property type="entry name" value="Winged helix' DNA-binding domain"/>
    <property type="match status" value="1"/>
</dbReference>